<name>A0A1S4EV59_AEDAE</name>
<dbReference type="HOGENOM" id="CLU_158197_1_0_1"/>
<dbReference type="EMBL" id="CH477188">
    <property type="protein sequence ID" value="EAT48821.1"/>
    <property type="molecule type" value="Genomic_DNA"/>
</dbReference>
<dbReference type="InterPro" id="IPR053308">
    <property type="entry name" value="Vago-like"/>
</dbReference>
<dbReference type="OrthoDB" id="7390288at2759"/>
<reference evidence="5" key="1">
    <citation type="submission" date="2005-10" db="EMBL/GenBank/DDBJ databases">
        <authorList>
            <person name="Loftus B.J."/>
            <person name="Nene V.M."/>
            <person name="Hannick L.I."/>
            <person name="Bidwell S."/>
            <person name="Haas B."/>
            <person name="Amedeo P."/>
            <person name="Orvis J."/>
            <person name="Wortman J.R."/>
            <person name="White O.R."/>
            <person name="Salzberg S."/>
            <person name="Shumway M."/>
            <person name="Koo H."/>
            <person name="Zhao Y."/>
            <person name="Holmes M."/>
            <person name="Miller J."/>
            <person name="Schatz M."/>
            <person name="Pop M."/>
            <person name="Pai G."/>
            <person name="Utterback T."/>
            <person name="Rogers Y.-H."/>
            <person name="Kravitz S."/>
            <person name="Fraser C.M."/>
        </authorList>
    </citation>
    <scope>NUCLEOTIDE SEQUENCE</scope>
    <source>
        <strain evidence="5">Liverpool</strain>
    </source>
</reference>
<feature type="domain" description="Single" evidence="4">
    <location>
        <begin position="35"/>
        <end position="102"/>
    </location>
</feature>
<dbReference type="PANTHER" id="PTHR39957">
    <property type="entry name" value="AT09846P1-RELATED"/>
    <property type="match status" value="1"/>
</dbReference>
<dbReference type="Pfam" id="PF15430">
    <property type="entry name" value="SVWC"/>
    <property type="match status" value="1"/>
</dbReference>
<evidence type="ECO:0000256" key="1">
    <source>
        <dbReference type="ARBA" id="ARBA00004613"/>
    </source>
</evidence>
<dbReference type="Proteomes" id="UP000682892">
    <property type="component" value="Chromosome 3"/>
</dbReference>
<proteinExistence type="predicted"/>
<dbReference type="OMA" id="AYVYIIP"/>
<feature type="signal peptide" evidence="3">
    <location>
        <begin position="1"/>
        <end position="18"/>
    </location>
</feature>
<evidence type="ECO:0000259" key="4">
    <source>
        <dbReference type="SMART" id="SM01318"/>
    </source>
</evidence>
<accession>A0A1S4EV59</accession>
<evidence type="ECO:0000256" key="3">
    <source>
        <dbReference type="SAM" id="SignalP"/>
    </source>
</evidence>
<reference evidence="5" key="2">
    <citation type="journal article" date="2007" name="Science">
        <title>Genome sequence of Aedes aegypti, a major arbovirus vector.</title>
        <authorList>
            <person name="Nene V."/>
            <person name="Wortman J.R."/>
            <person name="Lawson D."/>
            <person name="Haas B."/>
            <person name="Kodira C."/>
            <person name="Tu Z.J."/>
            <person name="Loftus B."/>
            <person name="Xi Z."/>
            <person name="Megy K."/>
            <person name="Grabherr M."/>
            <person name="Ren Q."/>
            <person name="Zdobnov E.M."/>
            <person name="Lobo N.F."/>
            <person name="Campbell K.S."/>
            <person name="Brown S.E."/>
            <person name="Bonaldo M.F."/>
            <person name="Zhu J."/>
            <person name="Sinkins S.P."/>
            <person name="Hogenkamp D.G."/>
            <person name="Amedeo P."/>
            <person name="Arensburger P."/>
            <person name="Atkinson P.W."/>
            <person name="Bidwell S."/>
            <person name="Biedler J."/>
            <person name="Birney E."/>
            <person name="Bruggner R.V."/>
            <person name="Costas J."/>
            <person name="Coy M.R."/>
            <person name="Crabtree J."/>
            <person name="Crawford M."/>
            <person name="Debruyn B."/>
            <person name="Decaprio D."/>
            <person name="Eiglmeier K."/>
            <person name="Eisenstadt E."/>
            <person name="El-Dorry H."/>
            <person name="Gelbart W.M."/>
            <person name="Gomes S.L."/>
            <person name="Hammond M."/>
            <person name="Hannick L.I."/>
            <person name="Hogan J.R."/>
            <person name="Holmes M.H."/>
            <person name="Jaffe D."/>
            <person name="Johnston J.S."/>
            <person name="Kennedy R.C."/>
            <person name="Koo H."/>
            <person name="Kravitz S."/>
            <person name="Kriventseva E.V."/>
            <person name="Kulp D."/>
            <person name="Labutti K."/>
            <person name="Lee E."/>
            <person name="Li S."/>
            <person name="Lovin D.D."/>
            <person name="Mao C."/>
            <person name="Mauceli E."/>
            <person name="Menck C.F."/>
            <person name="Miller J.R."/>
            <person name="Montgomery P."/>
            <person name="Mori A."/>
            <person name="Nascimento A.L."/>
            <person name="Naveira H.F."/>
            <person name="Nusbaum C."/>
            <person name="O'leary S."/>
            <person name="Orvis J."/>
            <person name="Pertea M."/>
            <person name="Quesneville H."/>
            <person name="Reidenbach K.R."/>
            <person name="Rogers Y.H."/>
            <person name="Roth C.W."/>
            <person name="Schneider J.R."/>
            <person name="Schatz M."/>
            <person name="Shumway M."/>
            <person name="Stanke M."/>
            <person name="Stinson E.O."/>
            <person name="Tubio J.M."/>
            <person name="Vanzee J.P."/>
            <person name="Verjovski-Almeida S."/>
            <person name="Werner D."/>
            <person name="White O."/>
            <person name="Wyder S."/>
            <person name="Zeng Q."/>
            <person name="Zhao Q."/>
            <person name="Zhao Y."/>
            <person name="Hill C.A."/>
            <person name="Raikhel A.S."/>
            <person name="Soares M.B."/>
            <person name="Knudson D.L."/>
            <person name="Lee N.H."/>
            <person name="Galagan J."/>
            <person name="Salzberg S.L."/>
            <person name="Paulsen I.T."/>
            <person name="Dimopoulos G."/>
            <person name="Collins F.H."/>
            <person name="Birren B."/>
            <person name="Fraser-Liggett C.M."/>
            <person name="Severson D.W."/>
        </authorList>
    </citation>
    <scope>NUCLEOTIDE SEQUENCE [LARGE SCALE GENOMIC DNA]</scope>
    <source>
        <strain evidence="5">Liverpool</strain>
    </source>
</reference>
<sequence>MRSICLIIVCGFIISCQGYTAIFPNSENKDFPGECYDTETKIHFKPGENRQRPGMCEEMSCGTDFSIHFFGCGSVQVDLPDCVEIEQDFSQPYPECCRKYKCVINGETNYL</sequence>
<protein>
    <submittedName>
        <fullName evidence="5">AAEL000165-PA</fullName>
    </submittedName>
</protein>
<organism evidence="5 6">
    <name type="scientific">Aedes aegypti</name>
    <name type="common">Yellowfever mosquito</name>
    <name type="synonym">Culex aegypti</name>
    <dbReference type="NCBI Taxonomy" id="7159"/>
    <lineage>
        <taxon>Eukaryota</taxon>
        <taxon>Metazoa</taxon>
        <taxon>Ecdysozoa</taxon>
        <taxon>Arthropoda</taxon>
        <taxon>Hexapoda</taxon>
        <taxon>Insecta</taxon>
        <taxon>Pterygota</taxon>
        <taxon>Neoptera</taxon>
        <taxon>Endopterygota</taxon>
        <taxon>Diptera</taxon>
        <taxon>Nematocera</taxon>
        <taxon>Culicoidea</taxon>
        <taxon>Culicidae</taxon>
        <taxon>Culicinae</taxon>
        <taxon>Aedini</taxon>
        <taxon>Aedes</taxon>
        <taxon>Stegomyia</taxon>
    </lineage>
</organism>
<dbReference type="SMART" id="SM01318">
    <property type="entry name" value="SVWC"/>
    <property type="match status" value="1"/>
</dbReference>
<dbReference type="PROSITE" id="PS51257">
    <property type="entry name" value="PROKAR_LIPOPROTEIN"/>
    <property type="match status" value="1"/>
</dbReference>
<dbReference type="GO" id="GO:0005576">
    <property type="term" value="C:extracellular region"/>
    <property type="evidence" value="ECO:0007669"/>
    <property type="project" value="UniProtKB-SubCell"/>
</dbReference>
<keyword evidence="2" id="KW-0964">Secreted</keyword>
<reference evidence="5" key="3">
    <citation type="submission" date="2012-09" db="EMBL/GenBank/DDBJ databases">
        <authorList>
            <consortium name="VectorBase"/>
        </authorList>
    </citation>
    <scope>NUCLEOTIDE SEQUENCE</scope>
    <source>
        <strain evidence="5">Liverpool</strain>
    </source>
</reference>
<dbReference type="PANTHER" id="PTHR39957:SF1">
    <property type="entry name" value="AT09846P1-RELATED"/>
    <property type="match status" value="1"/>
</dbReference>
<evidence type="ECO:0000256" key="2">
    <source>
        <dbReference type="ARBA" id="ARBA00022525"/>
    </source>
</evidence>
<dbReference type="AlphaFoldDB" id="A0A1S4EV59"/>
<comment type="subcellular location">
    <subcellularLocation>
        <location evidence="1">Secreted</location>
    </subcellularLocation>
</comment>
<dbReference type="InterPro" id="IPR029277">
    <property type="entry name" value="SVWC_dom"/>
</dbReference>
<gene>
    <name evidence="5" type="ORF">AaeL_AAEL000165</name>
</gene>
<keyword evidence="3" id="KW-0732">Signal</keyword>
<feature type="chain" id="PRO_5036471457" evidence="3">
    <location>
        <begin position="19"/>
        <end position="111"/>
    </location>
</feature>
<evidence type="ECO:0000313" key="5">
    <source>
        <dbReference type="EMBL" id="EAT48821.1"/>
    </source>
</evidence>
<evidence type="ECO:0000313" key="6">
    <source>
        <dbReference type="Proteomes" id="UP000682892"/>
    </source>
</evidence>